<dbReference type="InterPro" id="IPR032816">
    <property type="entry name" value="VTT_dom"/>
</dbReference>
<keyword evidence="5 7" id="KW-1133">Transmembrane helix</keyword>
<evidence type="ECO:0000256" key="1">
    <source>
        <dbReference type="ARBA" id="ARBA00004651"/>
    </source>
</evidence>
<gene>
    <name evidence="9" type="ORF">ARN_35440</name>
</gene>
<feature type="transmembrane region" description="Helical" evidence="7">
    <location>
        <begin position="38"/>
        <end position="59"/>
    </location>
</feature>
<evidence type="ECO:0000256" key="4">
    <source>
        <dbReference type="ARBA" id="ARBA00022692"/>
    </source>
</evidence>
<comment type="similarity">
    <text evidence="2 7">Belongs to the DedA family.</text>
</comment>
<dbReference type="Pfam" id="PF09335">
    <property type="entry name" value="VTT_dom"/>
    <property type="match status" value="1"/>
</dbReference>
<reference evidence="9" key="1">
    <citation type="journal article" date="2010" name="Insect Mol. Biol.">
        <title>The draft genome sequence of Arsenophonus nasoniae, son-killer bacterium of Nasonia vitripennis, reveals genes associated with virulence and symbiosis.</title>
        <authorList>
            <person name="Wilkes T."/>
            <person name="Darby A.C."/>
            <person name="Choi J."/>
            <person name="Colborne J.K."/>
            <person name="Werren J.H."/>
            <person name="Hurst G.D.D."/>
        </authorList>
    </citation>
    <scope>NUCLEOTIDE SEQUENCE</scope>
</reference>
<feature type="transmembrane region" description="Helical" evidence="7">
    <location>
        <begin position="79"/>
        <end position="102"/>
    </location>
</feature>
<protein>
    <recommendedName>
        <fullName evidence="8">VTT domain-containing protein</fullName>
    </recommendedName>
</protein>
<keyword evidence="3 7" id="KW-1003">Cell membrane</keyword>
<dbReference type="InterPro" id="IPR058127">
    <property type="entry name" value="DedA"/>
</dbReference>
<keyword evidence="4 7" id="KW-0812">Transmembrane</keyword>
<dbReference type="AlphaFoldDB" id="D2U4D0"/>
<feature type="transmembrane region" description="Helical" evidence="7">
    <location>
        <begin position="6"/>
        <end position="26"/>
    </location>
</feature>
<dbReference type="PANTHER" id="PTHR30353">
    <property type="entry name" value="INNER MEMBRANE PROTEIN DEDA-RELATED"/>
    <property type="match status" value="1"/>
</dbReference>
<evidence type="ECO:0000259" key="8">
    <source>
        <dbReference type="Pfam" id="PF09335"/>
    </source>
</evidence>
<evidence type="ECO:0000256" key="6">
    <source>
        <dbReference type="ARBA" id="ARBA00023136"/>
    </source>
</evidence>
<sequence length="235" mass="26832">MLKLPTIGFFMELFTFIIDFIIHIDLHLAELVAKYGIWLYAILFLIVFCETGLIVTLFLPGDSLLFVAGALTALESNDLNVHLMVILIIIAAIIGDAVNYTIGRLFGERLFRNPNSKIFRRIYLEKTHQFYEKHGGKAIILARFIPIIRTFAPFVAGMGKMSYRHFAFYNVAGALLWVLLFTYAGYFFGDLPIVQQNLKLLIVAIILISILPAIIEIWCYRRASIKEKQVVKPKK</sequence>
<evidence type="ECO:0000256" key="7">
    <source>
        <dbReference type="RuleBase" id="RU367016"/>
    </source>
</evidence>
<organism evidence="9">
    <name type="scientific">Arsenophonus nasoniae</name>
    <name type="common">son-killer infecting Nasonia vitripennis</name>
    <dbReference type="NCBI Taxonomy" id="638"/>
    <lineage>
        <taxon>Bacteria</taxon>
        <taxon>Pseudomonadati</taxon>
        <taxon>Pseudomonadota</taxon>
        <taxon>Gammaproteobacteria</taxon>
        <taxon>Enterobacterales</taxon>
        <taxon>Morganellaceae</taxon>
        <taxon>Arsenophonus</taxon>
    </lineage>
</organism>
<feature type="transmembrane region" description="Helical" evidence="7">
    <location>
        <begin position="200"/>
        <end position="220"/>
    </location>
</feature>
<dbReference type="EMBL" id="FN545267">
    <property type="protein sequence ID" value="CBA76428.1"/>
    <property type="molecule type" value="Genomic_DNA"/>
</dbReference>
<evidence type="ECO:0000256" key="5">
    <source>
        <dbReference type="ARBA" id="ARBA00022989"/>
    </source>
</evidence>
<comment type="subcellular location">
    <subcellularLocation>
        <location evidence="1 7">Cell membrane</location>
        <topology evidence="1 7">Multi-pass membrane protein</topology>
    </subcellularLocation>
</comment>
<accession>D2U4D0</accession>
<feature type="domain" description="VTT" evidence="8">
    <location>
        <begin position="59"/>
        <end position="186"/>
    </location>
</feature>
<dbReference type="GO" id="GO:0005886">
    <property type="term" value="C:plasma membrane"/>
    <property type="evidence" value="ECO:0007669"/>
    <property type="project" value="UniProtKB-SubCell"/>
</dbReference>
<evidence type="ECO:0000313" key="9">
    <source>
        <dbReference type="EMBL" id="CBA76428.1"/>
    </source>
</evidence>
<name>D2U4D0_9GAMM</name>
<evidence type="ECO:0000256" key="3">
    <source>
        <dbReference type="ARBA" id="ARBA00022475"/>
    </source>
</evidence>
<evidence type="ECO:0000256" key="2">
    <source>
        <dbReference type="ARBA" id="ARBA00010792"/>
    </source>
</evidence>
<feature type="transmembrane region" description="Helical" evidence="7">
    <location>
        <begin position="166"/>
        <end position="188"/>
    </location>
</feature>
<proteinExistence type="inferred from homology"/>
<dbReference type="PANTHER" id="PTHR30353:SF0">
    <property type="entry name" value="TRANSMEMBRANE PROTEIN"/>
    <property type="match status" value="1"/>
</dbReference>
<dbReference type="InterPro" id="IPR032818">
    <property type="entry name" value="DedA-like"/>
</dbReference>
<dbReference type="NCBIfam" id="NF008102">
    <property type="entry name" value="PRK10847.1"/>
    <property type="match status" value="1"/>
</dbReference>
<keyword evidence="6 7" id="KW-0472">Membrane</keyword>